<keyword evidence="1" id="KW-0812">Transmembrane</keyword>
<protein>
    <submittedName>
        <fullName evidence="2">Pilus assembly protein PilW</fullName>
    </submittedName>
</protein>
<dbReference type="KEGG" id="dja:HY57_08035"/>
<dbReference type="PATRIC" id="fig|1217721.7.peg.1667"/>
<reference evidence="2 3" key="1">
    <citation type="submission" date="2014-07" db="EMBL/GenBank/DDBJ databases">
        <title>Complete Genome Sequence of Dyella japonica Strain A8 Isolated from Malaysian Tropical Soil.</title>
        <authorList>
            <person name="Hui R.K.H."/>
            <person name="Chen J.-W."/>
            <person name="Chan K.-G."/>
            <person name="Leung F.C.C."/>
        </authorList>
    </citation>
    <scope>NUCLEOTIDE SEQUENCE [LARGE SCALE GENOMIC DNA]</scope>
    <source>
        <strain evidence="2 3">A8</strain>
    </source>
</reference>
<evidence type="ECO:0000313" key="3">
    <source>
        <dbReference type="Proteomes" id="UP000027987"/>
    </source>
</evidence>
<name>A0A075JZA1_9GAMM</name>
<dbReference type="RefSeq" id="WP_019464739.1">
    <property type="nucleotide sequence ID" value="NZ_ALOY01000137.1"/>
</dbReference>
<evidence type="ECO:0000256" key="1">
    <source>
        <dbReference type="SAM" id="Phobius"/>
    </source>
</evidence>
<keyword evidence="1" id="KW-0472">Membrane</keyword>
<accession>A0A075JZA1</accession>
<dbReference type="STRING" id="1217721.HY57_08035"/>
<keyword evidence="3" id="KW-1185">Reference proteome</keyword>
<dbReference type="Proteomes" id="UP000027987">
    <property type="component" value="Chromosome"/>
</dbReference>
<keyword evidence="1" id="KW-1133">Transmembrane helix</keyword>
<dbReference type="Pfam" id="PF16074">
    <property type="entry name" value="PilW"/>
    <property type="match status" value="1"/>
</dbReference>
<dbReference type="GO" id="GO:0043683">
    <property type="term" value="P:type IV pilus assembly"/>
    <property type="evidence" value="ECO:0007669"/>
    <property type="project" value="InterPro"/>
</dbReference>
<evidence type="ECO:0000313" key="2">
    <source>
        <dbReference type="EMBL" id="AIF47229.1"/>
    </source>
</evidence>
<organism evidence="2 3">
    <name type="scientific">Dyella japonica A8</name>
    <dbReference type="NCBI Taxonomy" id="1217721"/>
    <lineage>
        <taxon>Bacteria</taxon>
        <taxon>Pseudomonadati</taxon>
        <taxon>Pseudomonadota</taxon>
        <taxon>Gammaproteobacteria</taxon>
        <taxon>Lysobacterales</taxon>
        <taxon>Rhodanobacteraceae</taxon>
        <taxon>Dyella</taxon>
    </lineage>
</organism>
<dbReference type="Pfam" id="PF07963">
    <property type="entry name" value="N_methyl"/>
    <property type="match status" value="1"/>
</dbReference>
<gene>
    <name evidence="2" type="ORF">HY57_08035</name>
</gene>
<dbReference type="AlphaFoldDB" id="A0A075JZA1"/>
<dbReference type="NCBIfam" id="TIGR02532">
    <property type="entry name" value="IV_pilin_GFxxxE"/>
    <property type="match status" value="1"/>
</dbReference>
<dbReference type="OrthoDB" id="5296662at2"/>
<dbReference type="HOGENOM" id="CLU_747788_0_0_6"/>
<sequence>MLRLSQRGLSLIELMIAMAIGLIMLAALAGLYMSNNSTHNEFSKTSAQVENGRFAIQSIETDIAQSGFYGRASLVSSAPSYGNPDPCATVLTSMGFATTPSLTLPNGVVGLVYGATVPTCLSGQNVAPNSEMLVVRYASGDVSASVDTTNYFLQLSQCTQDTVPLVFDKTASKFTLQTLACNGTKAEMRQYVERIYFLSTCDTCSPSDNIPTLKVAELKAGSLVISSLVQGIQDIHYSYGIDEDQNGSPDCYVDDPGKDNTANCTAISPTYSWGNAVTNWYNVTAVRVSLLARNTDPTVGWNDTRTYNLGRTTVDGGQTTDGPYNDTYKRHVYTTLARVWNTGGLREMK</sequence>
<proteinExistence type="predicted"/>
<dbReference type="InterPro" id="IPR012902">
    <property type="entry name" value="N_methyl_site"/>
</dbReference>
<dbReference type="EMBL" id="CP008884">
    <property type="protein sequence ID" value="AIF47229.1"/>
    <property type="molecule type" value="Genomic_DNA"/>
</dbReference>
<dbReference type="PROSITE" id="PS00409">
    <property type="entry name" value="PROKAR_NTER_METHYL"/>
    <property type="match status" value="1"/>
</dbReference>
<feature type="transmembrane region" description="Helical" evidence="1">
    <location>
        <begin position="12"/>
        <end position="33"/>
    </location>
</feature>
<dbReference type="InterPro" id="IPR032092">
    <property type="entry name" value="PilW"/>
</dbReference>